<dbReference type="InterPro" id="IPR002293">
    <property type="entry name" value="AA/rel_permease1"/>
</dbReference>
<evidence type="ECO:0000256" key="5">
    <source>
        <dbReference type="ARBA" id="ARBA00023136"/>
    </source>
</evidence>
<dbReference type="Gene3D" id="1.20.1740.10">
    <property type="entry name" value="Amino acid/polyamine transporter I"/>
    <property type="match status" value="1"/>
</dbReference>
<evidence type="ECO:0000313" key="7">
    <source>
        <dbReference type="EMBL" id="GGI79372.1"/>
    </source>
</evidence>
<feature type="transmembrane region" description="Helical" evidence="6">
    <location>
        <begin position="89"/>
        <end position="110"/>
    </location>
</feature>
<dbReference type="RefSeq" id="WP_229669310.1">
    <property type="nucleotide sequence ID" value="NZ_BMOB01000002.1"/>
</dbReference>
<dbReference type="EMBL" id="BMOB01000002">
    <property type="protein sequence ID" value="GGI79372.1"/>
    <property type="molecule type" value="Genomic_DNA"/>
</dbReference>
<evidence type="ECO:0000256" key="4">
    <source>
        <dbReference type="ARBA" id="ARBA00022989"/>
    </source>
</evidence>
<dbReference type="PIRSF" id="PIRSF006060">
    <property type="entry name" value="AA_transporter"/>
    <property type="match status" value="1"/>
</dbReference>
<dbReference type="PANTHER" id="PTHR43243">
    <property type="entry name" value="INNER MEMBRANE TRANSPORTER YGJI-RELATED"/>
    <property type="match status" value="1"/>
</dbReference>
<evidence type="ECO:0000313" key="8">
    <source>
        <dbReference type="Proteomes" id="UP000630149"/>
    </source>
</evidence>
<keyword evidence="5 6" id="KW-0472">Membrane</keyword>
<feature type="transmembrane region" description="Helical" evidence="6">
    <location>
        <begin position="230"/>
        <end position="256"/>
    </location>
</feature>
<proteinExistence type="predicted"/>
<keyword evidence="3 6" id="KW-0812">Transmembrane</keyword>
<comment type="subcellular location">
    <subcellularLocation>
        <location evidence="1">Membrane</location>
        <topology evidence="1">Multi-pass membrane protein</topology>
    </subcellularLocation>
</comment>
<feature type="transmembrane region" description="Helical" evidence="6">
    <location>
        <begin position="323"/>
        <end position="344"/>
    </location>
</feature>
<name>A0A917JNX6_9GAMM</name>
<feature type="transmembrane region" description="Helical" evidence="6">
    <location>
        <begin position="350"/>
        <end position="367"/>
    </location>
</feature>
<sequence>MFEMDESIPLKRSLSQLLVMFYGLGTILGAGIYVLVGKVAAKAGIYTPFAFLLAAGIALFTAVSYAELSSRFPKSAGEAFYVQHAFAKAWLSRIVGWMVVLTGVVSAAAITRGFTGYFQLFIPLPDWACILLLVLVMGFIAIWGIKESAFMVMLITLIEVLGLVIIIYLAHDQIGSLPALFDKAESFSVDVLTGIGAGAFLAFYSYIGFEDMVNVAEEIKDPERNLPRAIFLAFGIATVLYFLVALAMLSTMPLPILAASDAPLATFMNMKGHSSLVIGFISLIAIVNGALAQVIMASRVMYGMAKQGTAPHYLGQVYAKTQTPVIATLVVVTIILILALGFNIEGLAKITSLIILVVFMLIHAALIKIKVRREVDVKAAAYSIAFPIVGLITSFLFFISAFI</sequence>
<feature type="transmembrane region" description="Helical" evidence="6">
    <location>
        <begin position="276"/>
        <end position="302"/>
    </location>
</feature>
<gene>
    <name evidence="7" type="ORF">GCM10007966_04890</name>
</gene>
<reference evidence="7" key="1">
    <citation type="journal article" date="2014" name="Int. J. Syst. Evol. Microbiol.">
        <title>Complete genome sequence of Corynebacterium casei LMG S-19264T (=DSM 44701T), isolated from a smear-ripened cheese.</title>
        <authorList>
            <consortium name="US DOE Joint Genome Institute (JGI-PGF)"/>
            <person name="Walter F."/>
            <person name="Albersmeier A."/>
            <person name="Kalinowski J."/>
            <person name="Ruckert C."/>
        </authorList>
    </citation>
    <scope>NUCLEOTIDE SEQUENCE</scope>
    <source>
        <strain evidence="7">JCM 13919</strain>
    </source>
</reference>
<evidence type="ECO:0000256" key="2">
    <source>
        <dbReference type="ARBA" id="ARBA00022448"/>
    </source>
</evidence>
<feature type="transmembrane region" description="Helical" evidence="6">
    <location>
        <begin position="17"/>
        <end position="36"/>
    </location>
</feature>
<dbReference type="Proteomes" id="UP000630149">
    <property type="component" value="Unassembled WGS sequence"/>
</dbReference>
<dbReference type="AlphaFoldDB" id="A0A917JNX6"/>
<organism evidence="7 8">
    <name type="scientific">Legionella impletisoli</name>
    <dbReference type="NCBI Taxonomy" id="343510"/>
    <lineage>
        <taxon>Bacteria</taxon>
        <taxon>Pseudomonadati</taxon>
        <taxon>Pseudomonadota</taxon>
        <taxon>Gammaproteobacteria</taxon>
        <taxon>Legionellales</taxon>
        <taxon>Legionellaceae</taxon>
        <taxon>Legionella</taxon>
    </lineage>
</organism>
<dbReference type="GO" id="GO:0016020">
    <property type="term" value="C:membrane"/>
    <property type="evidence" value="ECO:0007669"/>
    <property type="project" value="UniProtKB-SubCell"/>
</dbReference>
<keyword evidence="2" id="KW-0813">Transport</keyword>
<feature type="transmembrane region" description="Helical" evidence="6">
    <location>
        <begin position="379"/>
        <end position="402"/>
    </location>
</feature>
<dbReference type="GO" id="GO:0015171">
    <property type="term" value="F:amino acid transmembrane transporter activity"/>
    <property type="evidence" value="ECO:0007669"/>
    <property type="project" value="TreeGrafter"/>
</dbReference>
<keyword evidence="4 6" id="KW-1133">Transmembrane helix</keyword>
<feature type="transmembrane region" description="Helical" evidence="6">
    <location>
        <begin position="150"/>
        <end position="171"/>
    </location>
</feature>
<reference evidence="7" key="2">
    <citation type="submission" date="2020-09" db="EMBL/GenBank/DDBJ databases">
        <authorList>
            <person name="Sun Q."/>
            <person name="Ohkuma M."/>
        </authorList>
    </citation>
    <scope>NUCLEOTIDE SEQUENCE</scope>
    <source>
        <strain evidence="7">JCM 13919</strain>
    </source>
</reference>
<feature type="transmembrane region" description="Helical" evidence="6">
    <location>
        <begin position="122"/>
        <end position="143"/>
    </location>
</feature>
<dbReference type="PANTHER" id="PTHR43243:SF4">
    <property type="entry name" value="CATIONIC AMINO ACID TRANSPORTER 4"/>
    <property type="match status" value="1"/>
</dbReference>
<accession>A0A917JNX6</accession>
<feature type="transmembrane region" description="Helical" evidence="6">
    <location>
        <begin position="48"/>
        <end position="68"/>
    </location>
</feature>
<feature type="transmembrane region" description="Helical" evidence="6">
    <location>
        <begin position="191"/>
        <end position="209"/>
    </location>
</feature>
<evidence type="ECO:0000256" key="6">
    <source>
        <dbReference type="SAM" id="Phobius"/>
    </source>
</evidence>
<evidence type="ECO:0000256" key="1">
    <source>
        <dbReference type="ARBA" id="ARBA00004141"/>
    </source>
</evidence>
<keyword evidence="8" id="KW-1185">Reference proteome</keyword>
<evidence type="ECO:0000256" key="3">
    <source>
        <dbReference type="ARBA" id="ARBA00022692"/>
    </source>
</evidence>
<comment type="caution">
    <text evidence="7">The sequence shown here is derived from an EMBL/GenBank/DDBJ whole genome shotgun (WGS) entry which is preliminary data.</text>
</comment>
<dbReference type="Pfam" id="PF13520">
    <property type="entry name" value="AA_permease_2"/>
    <property type="match status" value="1"/>
</dbReference>
<protein>
    <submittedName>
        <fullName evidence="7">Amino acid transporter</fullName>
    </submittedName>
</protein>